<evidence type="ECO:0000313" key="3">
    <source>
        <dbReference type="Proteomes" id="UP000683360"/>
    </source>
</evidence>
<name>A0A8S3VNL3_MYTED</name>
<dbReference type="Proteomes" id="UP000683360">
    <property type="component" value="Unassembled WGS sequence"/>
</dbReference>
<evidence type="ECO:0000313" key="2">
    <source>
        <dbReference type="EMBL" id="CAG2258105.1"/>
    </source>
</evidence>
<keyword evidence="3" id="KW-1185">Reference proteome</keyword>
<dbReference type="OrthoDB" id="6162900at2759"/>
<feature type="coiled-coil region" evidence="1">
    <location>
        <begin position="67"/>
        <end position="94"/>
    </location>
</feature>
<dbReference type="Gene3D" id="2.130.10.10">
    <property type="entry name" value="YVTN repeat-like/Quinoprotein amine dehydrogenase"/>
    <property type="match status" value="1"/>
</dbReference>
<dbReference type="PANTHER" id="PTHR24104">
    <property type="entry name" value="E3 UBIQUITIN-PROTEIN LIGASE NHLRC1-RELATED"/>
    <property type="match status" value="1"/>
</dbReference>
<dbReference type="SUPFAM" id="SSF101898">
    <property type="entry name" value="NHL repeat"/>
    <property type="match status" value="1"/>
</dbReference>
<reference evidence="2" key="1">
    <citation type="submission" date="2021-03" db="EMBL/GenBank/DDBJ databases">
        <authorList>
            <person name="Bekaert M."/>
        </authorList>
    </citation>
    <scope>NUCLEOTIDE SEQUENCE</scope>
</reference>
<evidence type="ECO:0008006" key="4">
    <source>
        <dbReference type="Google" id="ProtNLM"/>
    </source>
</evidence>
<dbReference type="GO" id="GO:0043161">
    <property type="term" value="P:proteasome-mediated ubiquitin-dependent protein catabolic process"/>
    <property type="evidence" value="ECO:0007669"/>
    <property type="project" value="TreeGrafter"/>
</dbReference>
<keyword evidence="1" id="KW-0175">Coiled coil</keyword>
<organism evidence="2 3">
    <name type="scientific">Mytilus edulis</name>
    <name type="common">Blue mussel</name>
    <dbReference type="NCBI Taxonomy" id="6550"/>
    <lineage>
        <taxon>Eukaryota</taxon>
        <taxon>Metazoa</taxon>
        <taxon>Spiralia</taxon>
        <taxon>Lophotrochozoa</taxon>
        <taxon>Mollusca</taxon>
        <taxon>Bivalvia</taxon>
        <taxon>Autobranchia</taxon>
        <taxon>Pteriomorphia</taxon>
        <taxon>Mytilida</taxon>
        <taxon>Mytiloidea</taxon>
        <taxon>Mytilidae</taxon>
        <taxon>Mytilinae</taxon>
        <taxon>Mytilus</taxon>
    </lineage>
</organism>
<sequence length="434" mass="49470">MASKLNISCGSCRYEDISKTAKQWCTICEEGFCGEYTRKNLNEYLDKIERKLLLDLKSKYGNCKSEILKILKKLRQIEKEVEKLREETLQMKRFASDLQVFLGTCHLNKTMSKTIGSLKEEIRSCTKNRMEIDVNHAISFLENEGKLFGEIKVIETMANLQLKDAKTDQAQIQIHGYSQSIQNVNLKLKQKFDIKGSEQPISGCLVLPDDRIIIADYNGSGKLMEYNTNGQHIRDIPVSDRPDSLTLMDTDRIAVTYGESEYLEIINTKNTSERKRVNCSDNCWGISYQDQKLYVLVLQQGIVVMDLNGKTLNTIDIDVSGVYFITTTSDRIYYTNYNSNTVHCCSMTGQEIWEFKDKSISCPRGISVDHNQNVFVVGETSNNLTLIQHDGKDSKVLCTDRDGIKSHYAVNYNKQKKIVCLSYKDGSVALYQVS</sequence>
<evidence type="ECO:0000256" key="1">
    <source>
        <dbReference type="SAM" id="Coils"/>
    </source>
</evidence>
<proteinExistence type="predicted"/>
<dbReference type="GO" id="GO:0000209">
    <property type="term" value="P:protein polyubiquitination"/>
    <property type="evidence" value="ECO:0007669"/>
    <property type="project" value="TreeGrafter"/>
</dbReference>
<dbReference type="EMBL" id="CAJPWZ010003335">
    <property type="protein sequence ID" value="CAG2258105.1"/>
    <property type="molecule type" value="Genomic_DNA"/>
</dbReference>
<dbReference type="InterPro" id="IPR050952">
    <property type="entry name" value="TRIM-NHL_E3_ligases"/>
</dbReference>
<dbReference type="GO" id="GO:0061630">
    <property type="term" value="F:ubiquitin protein ligase activity"/>
    <property type="evidence" value="ECO:0007669"/>
    <property type="project" value="TreeGrafter"/>
</dbReference>
<gene>
    <name evidence="2" type="ORF">MEDL_69278</name>
</gene>
<comment type="caution">
    <text evidence="2">The sequence shown here is derived from an EMBL/GenBank/DDBJ whole genome shotgun (WGS) entry which is preliminary data.</text>
</comment>
<accession>A0A8S3VNL3</accession>
<dbReference type="AlphaFoldDB" id="A0A8S3VNL3"/>
<dbReference type="InterPro" id="IPR015943">
    <property type="entry name" value="WD40/YVTN_repeat-like_dom_sf"/>
</dbReference>
<protein>
    <recommendedName>
        <fullName evidence="4">B box-type domain-containing protein</fullName>
    </recommendedName>
</protein>
<dbReference type="PANTHER" id="PTHR24104:SF50">
    <property type="entry name" value="SMP-30_GLUCONOLACTONASE_LRE-LIKE REGION DOMAIN-CONTAINING PROTEIN"/>
    <property type="match status" value="1"/>
</dbReference>